<reference evidence="6" key="1">
    <citation type="submission" date="2018-05" db="EMBL/GenBank/DDBJ databases">
        <authorList>
            <person name="Lanie J.A."/>
            <person name="Ng W.-L."/>
            <person name="Kazmierczak K.M."/>
            <person name="Andrzejewski T.M."/>
            <person name="Davidsen T.M."/>
            <person name="Wayne K.J."/>
            <person name="Tettelin H."/>
            <person name="Glass J.I."/>
            <person name="Rusch D."/>
            <person name="Podicherti R."/>
            <person name="Tsui H.-C.T."/>
            <person name="Winkler M.E."/>
        </authorList>
    </citation>
    <scope>NUCLEOTIDE SEQUENCE</scope>
</reference>
<dbReference type="Pfam" id="PF00296">
    <property type="entry name" value="Bac_luciferase"/>
    <property type="match status" value="1"/>
</dbReference>
<name>A0A382PNM5_9ZZZZ</name>
<accession>A0A382PNM5</accession>
<dbReference type="EMBL" id="UINC01108629">
    <property type="protein sequence ID" value="SVC74876.1"/>
    <property type="molecule type" value="Genomic_DNA"/>
</dbReference>
<evidence type="ECO:0000256" key="2">
    <source>
        <dbReference type="ARBA" id="ARBA00022643"/>
    </source>
</evidence>
<protein>
    <recommendedName>
        <fullName evidence="5">Luciferase-like domain-containing protein</fullName>
    </recommendedName>
</protein>
<evidence type="ECO:0000256" key="4">
    <source>
        <dbReference type="ARBA" id="ARBA00023033"/>
    </source>
</evidence>
<dbReference type="PANTHER" id="PTHR42847:SF4">
    <property type="entry name" value="ALKANESULFONATE MONOOXYGENASE-RELATED"/>
    <property type="match status" value="1"/>
</dbReference>
<evidence type="ECO:0000259" key="5">
    <source>
        <dbReference type="Pfam" id="PF00296"/>
    </source>
</evidence>
<dbReference type="Gene3D" id="3.20.20.30">
    <property type="entry name" value="Luciferase-like domain"/>
    <property type="match status" value="1"/>
</dbReference>
<dbReference type="InterPro" id="IPR050172">
    <property type="entry name" value="SsuD_RutA_monooxygenase"/>
</dbReference>
<feature type="domain" description="Luciferase-like" evidence="5">
    <location>
        <begin position="16"/>
        <end position="174"/>
    </location>
</feature>
<evidence type="ECO:0000256" key="1">
    <source>
        <dbReference type="ARBA" id="ARBA00022630"/>
    </source>
</evidence>
<gene>
    <name evidence="6" type="ORF">METZ01_LOCUS327730</name>
</gene>
<keyword evidence="4" id="KW-0503">Monooxygenase</keyword>
<keyword evidence="3" id="KW-0560">Oxidoreductase</keyword>
<keyword evidence="1" id="KW-0285">Flavoprotein</keyword>
<evidence type="ECO:0000256" key="3">
    <source>
        <dbReference type="ARBA" id="ARBA00023002"/>
    </source>
</evidence>
<dbReference type="InterPro" id="IPR036661">
    <property type="entry name" value="Luciferase-like_sf"/>
</dbReference>
<dbReference type="SUPFAM" id="SSF51679">
    <property type="entry name" value="Bacterial luciferase-like"/>
    <property type="match status" value="1"/>
</dbReference>
<feature type="non-terminal residue" evidence="6">
    <location>
        <position position="174"/>
    </location>
</feature>
<sequence length="174" mass="19391">MKKGIFLAPTIFEYSDPVNIVELAKLTEEAGWDGFFICDHLLLDPEGMLALPDPSVLLGAIAVVTRRVLIGSMVTPFSRRRPWKLAKEFASLDQLSNGRLRIGVGLGGMDQEFSNFGEEPNKKVLAKKTDEGLAIMKELHTGEVVNFDGEMYQVKDARLLPRPVQRPRVPVWVA</sequence>
<organism evidence="6">
    <name type="scientific">marine metagenome</name>
    <dbReference type="NCBI Taxonomy" id="408172"/>
    <lineage>
        <taxon>unclassified sequences</taxon>
        <taxon>metagenomes</taxon>
        <taxon>ecological metagenomes</taxon>
    </lineage>
</organism>
<keyword evidence="2" id="KW-0288">FMN</keyword>
<dbReference type="GO" id="GO:0046306">
    <property type="term" value="P:alkanesulfonate catabolic process"/>
    <property type="evidence" value="ECO:0007669"/>
    <property type="project" value="TreeGrafter"/>
</dbReference>
<dbReference type="GO" id="GO:0008726">
    <property type="term" value="F:alkanesulfonate monooxygenase activity"/>
    <property type="evidence" value="ECO:0007669"/>
    <property type="project" value="TreeGrafter"/>
</dbReference>
<dbReference type="AlphaFoldDB" id="A0A382PNM5"/>
<proteinExistence type="predicted"/>
<dbReference type="InterPro" id="IPR011251">
    <property type="entry name" value="Luciferase-like_dom"/>
</dbReference>
<dbReference type="PANTHER" id="PTHR42847">
    <property type="entry name" value="ALKANESULFONATE MONOOXYGENASE"/>
    <property type="match status" value="1"/>
</dbReference>
<evidence type="ECO:0000313" key="6">
    <source>
        <dbReference type="EMBL" id="SVC74876.1"/>
    </source>
</evidence>